<dbReference type="SUPFAM" id="SSF141371">
    <property type="entry name" value="PilZ domain-like"/>
    <property type="match status" value="1"/>
</dbReference>
<dbReference type="InterPro" id="IPR009875">
    <property type="entry name" value="PilZ_domain"/>
</dbReference>
<protein>
    <recommendedName>
        <fullName evidence="3">PilZ domain-containing protein</fullName>
    </recommendedName>
</protein>
<feature type="domain" description="PilZ" evidence="3">
    <location>
        <begin position="172"/>
        <end position="250"/>
    </location>
</feature>
<feature type="chain" id="PRO_5012982177" description="PilZ domain-containing protein" evidence="2">
    <location>
        <begin position="23"/>
        <end position="302"/>
    </location>
</feature>
<dbReference type="EMBL" id="FWXB01000020">
    <property type="protein sequence ID" value="SMC14076.1"/>
    <property type="molecule type" value="Genomic_DNA"/>
</dbReference>
<organism evidence="4 5">
    <name type="scientific">Roseovarius aestuarii</name>
    <dbReference type="NCBI Taxonomy" id="475083"/>
    <lineage>
        <taxon>Bacteria</taxon>
        <taxon>Pseudomonadati</taxon>
        <taxon>Pseudomonadota</taxon>
        <taxon>Alphaproteobacteria</taxon>
        <taxon>Rhodobacterales</taxon>
        <taxon>Roseobacteraceae</taxon>
        <taxon>Roseovarius</taxon>
    </lineage>
</organism>
<feature type="transmembrane region" description="Helical" evidence="1">
    <location>
        <begin position="150"/>
        <end position="171"/>
    </location>
</feature>
<dbReference type="OrthoDB" id="7841314at2"/>
<evidence type="ECO:0000313" key="4">
    <source>
        <dbReference type="EMBL" id="SMC14076.1"/>
    </source>
</evidence>
<sequence>MRFLLIMNLSLLIIFCPVRASAEQVRTCNFVERLIDLPNQLEAARRGGGDAARFKRSLASALEFLKTPSETVVFTDSEIRTLRIFSGTIRKDWKLNGLSLDGRQIAGLTHTTATIQRELADIVGKFGCKPPNPSGTPPLWNTGDADTDTMSYLAVSALLLILSLGIIRMVWRRDDKRLVCSIPALLRYESLCTISTIVNISRSGAMVEVPAETFTTNRLGVHVSAFSTSARIVWSNSNFAGLKFDKEIPSKVFDNIVSAKFEDSVCKELANAAPGCFRPGCHLTCKFHRPTVQVDKHHAVLP</sequence>
<dbReference type="Proteomes" id="UP000193224">
    <property type="component" value="Unassembled WGS sequence"/>
</dbReference>
<reference evidence="4 5" key="1">
    <citation type="submission" date="2017-03" db="EMBL/GenBank/DDBJ databases">
        <authorList>
            <person name="Afonso C.L."/>
            <person name="Miller P.J."/>
            <person name="Scott M.A."/>
            <person name="Spackman E."/>
            <person name="Goraichik I."/>
            <person name="Dimitrov K.M."/>
            <person name="Suarez D.L."/>
            <person name="Swayne D.E."/>
        </authorList>
    </citation>
    <scope>NUCLEOTIDE SEQUENCE [LARGE SCALE GENOMIC DNA]</scope>
    <source>
        <strain evidence="4 5">CECT 7745</strain>
    </source>
</reference>
<evidence type="ECO:0000256" key="1">
    <source>
        <dbReference type="SAM" id="Phobius"/>
    </source>
</evidence>
<keyword evidence="2" id="KW-0732">Signal</keyword>
<dbReference type="RefSeq" id="WP_139836511.1">
    <property type="nucleotide sequence ID" value="NZ_FWXB01000020.1"/>
</dbReference>
<dbReference type="GO" id="GO:0035438">
    <property type="term" value="F:cyclic-di-GMP binding"/>
    <property type="evidence" value="ECO:0007669"/>
    <property type="project" value="InterPro"/>
</dbReference>
<keyword evidence="1" id="KW-1133">Transmembrane helix</keyword>
<evidence type="ECO:0000256" key="2">
    <source>
        <dbReference type="SAM" id="SignalP"/>
    </source>
</evidence>
<keyword evidence="1" id="KW-0812">Transmembrane</keyword>
<dbReference type="Pfam" id="PF07238">
    <property type="entry name" value="PilZ"/>
    <property type="match status" value="1"/>
</dbReference>
<evidence type="ECO:0000259" key="3">
    <source>
        <dbReference type="Pfam" id="PF07238"/>
    </source>
</evidence>
<name>A0A1X7BWR2_9RHOB</name>
<gene>
    <name evidence="4" type="ORF">ROA7745_03940</name>
</gene>
<proteinExistence type="predicted"/>
<dbReference type="AlphaFoldDB" id="A0A1X7BWR2"/>
<accession>A0A1X7BWR2</accession>
<evidence type="ECO:0000313" key="5">
    <source>
        <dbReference type="Proteomes" id="UP000193224"/>
    </source>
</evidence>
<feature type="signal peptide" evidence="2">
    <location>
        <begin position="1"/>
        <end position="22"/>
    </location>
</feature>
<keyword evidence="1" id="KW-0472">Membrane</keyword>
<keyword evidence="5" id="KW-1185">Reference proteome</keyword>